<dbReference type="EMBL" id="JACRSP010000001">
    <property type="protein sequence ID" value="MBC8535487.1"/>
    <property type="molecule type" value="Genomic_DNA"/>
</dbReference>
<evidence type="ECO:0000256" key="7">
    <source>
        <dbReference type="ARBA" id="ARBA00024916"/>
    </source>
</evidence>
<dbReference type="InterPro" id="IPR018151">
    <property type="entry name" value="TF_GreA/GreB_CS"/>
</dbReference>
<sequence length="157" mass="17659">MSKPIVITDEGLKKLEDELNELIVVKRKEIAEQIKQARDYGDLSENSEYDEAKNQQAVVEARIAQIEQMLKNVKLVDKAELNTEKVNIGAKVKVYDEEFDEEITYELVGSTEADPRKNKITYESPVGKALMGHEVGETVDVVTPGGENKLKILEILL</sequence>
<dbReference type="SUPFAM" id="SSF54534">
    <property type="entry name" value="FKBP-like"/>
    <property type="match status" value="1"/>
</dbReference>
<dbReference type="GO" id="GO:0003746">
    <property type="term" value="F:translation elongation factor activity"/>
    <property type="evidence" value="ECO:0007669"/>
    <property type="project" value="UniProtKB-KW"/>
</dbReference>
<dbReference type="Gene3D" id="1.10.287.180">
    <property type="entry name" value="Transcription elongation factor, GreA/GreB, N-terminal domain"/>
    <property type="match status" value="1"/>
</dbReference>
<evidence type="ECO:0000313" key="13">
    <source>
        <dbReference type="EMBL" id="MBC8535487.1"/>
    </source>
</evidence>
<dbReference type="PANTHER" id="PTHR30437:SF4">
    <property type="entry name" value="TRANSCRIPTION ELONGATION FACTOR GREA"/>
    <property type="match status" value="1"/>
</dbReference>
<keyword evidence="6 9" id="KW-0804">Transcription</keyword>
<protein>
    <recommendedName>
        <fullName evidence="2 9">Transcription elongation factor GreA</fullName>
    </recommendedName>
    <alternativeName>
        <fullName evidence="8 9">Transcript cleavage factor GreA</fullName>
    </alternativeName>
</protein>
<accession>A0A926HPP5</accession>
<dbReference type="InterPro" id="IPR023459">
    <property type="entry name" value="Tscrpt_elong_fac_GreA/B_fam"/>
</dbReference>
<dbReference type="GO" id="GO:0006354">
    <property type="term" value="P:DNA-templated transcription elongation"/>
    <property type="evidence" value="ECO:0007669"/>
    <property type="project" value="TreeGrafter"/>
</dbReference>
<dbReference type="InterPro" id="IPR001437">
    <property type="entry name" value="Tscrpt_elong_fac_GreA/B_C"/>
</dbReference>
<reference evidence="13" key="1">
    <citation type="submission" date="2020-08" db="EMBL/GenBank/DDBJ databases">
        <title>Genome public.</title>
        <authorList>
            <person name="Liu C."/>
            <person name="Sun Q."/>
        </authorList>
    </citation>
    <scope>NUCLEOTIDE SEQUENCE</scope>
    <source>
        <strain evidence="13">BX7</strain>
    </source>
</reference>
<dbReference type="RefSeq" id="WP_249299215.1">
    <property type="nucleotide sequence ID" value="NZ_JACRSP010000001.1"/>
</dbReference>
<evidence type="ECO:0000256" key="4">
    <source>
        <dbReference type="ARBA" id="ARBA00023054"/>
    </source>
</evidence>
<dbReference type="InterPro" id="IPR022691">
    <property type="entry name" value="Tscrpt_elong_fac_GreA/B_N"/>
</dbReference>
<dbReference type="NCBIfam" id="NF001263">
    <property type="entry name" value="PRK00226.1-4"/>
    <property type="match status" value="1"/>
</dbReference>
<dbReference type="Gene3D" id="3.10.50.30">
    <property type="entry name" value="Transcription elongation factor, GreA/GreB, C-terminal domain"/>
    <property type="match status" value="1"/>
</dbReference>
<dbReference type="AlphaFoldDB" id="A0A926HPP5"/>
<dbReference type="GO" id="GO:0070063">
    <property type="term" value="F:RNA polymerase binding"/>
    <property type="evidence" value="ECO:0007669"/>
    <property type="project" value="InterPro"/>
</dbReference>
<evidence type="ECO:0000313" key="14">
    <source>
        <dbReference type="Proteomes" id="UP000620366"/>
    </source>
</evidence>
<dbReference type="InterPro" id="IPR036953">
    <property type="entry name" value="GreA/GreB_C_sf"/>
</dbReference>
<dbReference type="FunFam" id="1.10.287.180:FF:000001">
    <property type="entry name" value="Transcription elongation factor GreA"/>
    <property type="match status" value="1"/>
</dbReference>
<evidence type="ECO:0000256" key="10">
    <source>
        <dbReference type="RuleBase" id="RU000556"/>
    </source>
</evidence>
<evidence type="ECO:0000256" key="8">
    <source>
        <dbReference type="ARBA" id="ARBA00030776"/>
    </source>
</evidence>
<keyword evidence="14" id="KW-1185">Reference proteome</keyword>
<keyword evidence="3 9" id="KW-0805">Transcription regulation</keyword>
<comment type="caution">
    <text evidence="13">The sequence shown here is derived from an EMBL/GenBank/DDBJ whole genome shotgun (WGS) entry which is preliminary data.</text>
</comment>
<dbReference type="Pfam" id="PF03449">
    <property type="entry name" value="GreA_GreB_N"/>
    <property type="match status" value="1"/>
</dbReference>
<dbReference type="Proteomes" id="UP000620366">
    <property type="component" value="Unassembled WGS sequence"/>
</dbReference>
<dbReference type="PIRSF" id="PIRSF006092">
    <property type="entry name" value="GreA_GreB"/>
    <property type="match status" value="1"/>
</dbReference>
<comment type="function">
    <text evidence="7 9 10">Necessary for efficient RNA polymerase transcription elongation past template-encoded arresting sites. The arresting sites in DNA have the property of trapping a certain fraction of elongating RNA polymerases that pass through, resulting in locked ternary complexes. Cleavage of the nascent transcript by cleavage factors such as GreA or GreB allows the resumption of elongation from the new 3'terminus. GreA releases sequences of 2 to 3 nucleotides.</text>
</comment>
<dbReference type="PANTHER" id="PTHR30437">
    <property type="entry name" value="TRANSCRIPTION ELONGATION FACTOR GREA"/>
    <property type="match status" value="1"/>
</dbReference>
<dbReference type="GO" id="GO:0003677">
    <property type="term" value="F:DNA binding"/>
    <property type="evidence" value="ECO:0007669"/>
    <property type="project" value="UniProtKB-UniRule"/>
</dbReference>
<dbReference type="PROSITE" id="PS00829">
    <property type="entry name" value="GREAB_1"/>
    <property type="match status" value="1"/>
</dbReference>
<dbReference type="NCBIfam" id="NF001261">
    <property type="entry name" value="PRK00226.1-2"/>
    <property type="match status" value="1"/>
</dbReference>
<keyword evidence="13" id="KW-0648">Protein biosynthesis</keyword>
<evidence type="ECO:0000256" key="6">
    <source>
        <dbReference type="ARBA" id="ARBA00023163"/>
    </source>
</evidence>
<keyword evidence="4 9" id="KW-0175">Coiled coil</keyword>
<proteinExistence type="inferred from homology"/>
<evidence type="ECO:0000256" key="1">
    <source>
        <dbReference type="ARBA" id="ARBA00008213"/>
    </source>
</evidence>
<feature type="domain" description="Transcription elongation factor GreA/GreB N-terminal" evidence="12">
    <location>
        <begin position="5"/>
        <end position="74"/>
    </location>
</feature>
<feature type="domain" description="Transcription elongation factor GreA/GreB C-terminal" evidence="11">
    <location>
        <begin position="83"/>
        <end position="155"/>
    </location>
</feature>
<gene>
    <name evidence="9 13" type="primary">greA</name>
    <name evidence="13" type="ORF">H8695_02105</name>
</gene>
<keyword evidence="13" id="KW-0251">Elongation factor</keyword>
<dbReference type="InterPro" id="IPR028624">
    <property type="entry name" value="Tscrpt_elong_fac_GreA/B"/>
</dbReference>
<evidence type="ECO:0000259" key="12">
    <source>
        <dbReference type="Pfam" id="PF03449"/>
    </source>
</evidence>
<dbReference type="Pfam" id="PF01272">
    <property type="entry name" value="GreA_GreB"/>
    <property type="match status" value="1"/>
</dbReference>
<dbReference type="GO" id="GO:0032784">
    <property type="term" value="P:regulation of DNA-templated transcription elongation"/>
    <property type="evidence" value="ECO:0007669"/>
    <property type="project" value="UniProtKB-UniRule"/>
</dbReference>
<comment type="similarity">
    <text evidence="1 9 10">Belongs to the GreA/GreB family.</text>
</comment>
<dbReference type="InterPro" id="IPR036805">
    <property type="entry name" value="Tscrpt_elong_fac_GreA/B_N_sf"/>
</dbReference>
<keyword evidence="5 9" id="KW-0238">DNA-binding</keyword>
<evidence type="ECO:0000259" key="11">
    <source>
        <dbReference type="Pfam" id="PF01272"/>
    </source>
</evidence>
<name>A0A926HPP5_9FIRM</name>
<evidence type="ECO:0000256" key="2">
    <source>
        <dbReference type="ARBA" id="ARBA00013729"/>
    </source>
</evidence>
<dbReference type="FunFam" id="3.10.50.30:FF:000001">
    <property type="entry name" value="Transcription elongation factor GreA"/>
    <property type="match status" value="1"/>
</dbReference>
<organism evidence="13 14">
    <name type="scientific">Feifania hominis</name>
    <dbReference type="NCBI Taxonomy" id="2763660"/>
    <lineage>
        <taxon>Bacteria</taxon>
        <taxon>Bacillati</taxon>
        <taxon>Bacillota</taxon>
        <taxon>Clostridia</taxon>
        <taxon>Eubacteriales</taxon>
        <taxon>Feifaniaceae</taxon>
        <taxon>Feifania</taxon>
    </lineage>
</organism>
<evidence type="ECO:0000256" key="5">
    <source>
        <dbReference type="ARBA" id="ARBA00023125"/>
    </source>
</evidence>
<dbReference type="InterPro" id="IPR006359">
    <property type="entry name" value="Tscrpt_elong_fac_GreA"/>
</dbReference>
<evidence type="ECO:0000256" key="3">
    <source>
        <dbReference type="ARBA" id="ARBA00023015"/>
    </source>
</evidence>
<dbReference type="HAMAP" id="MF_00105">
    <property type="entry name" value="GreA_GreB"/>
    <property type="match status" value="1"/>
</dbReference>
<dbReference type="NCBIfam" id="TIGR01462">
    <property type="entry name" value="greA"/>
    <property type="match status" value="1"/>
</dbReference>
<evidence type="ECO:0000256" key="9">
    <source>
        <dbReference type="HAMAP-Rule" id="MF_00105"/>
    </source>
</evidence>
<feature type="coiled-coil region" evidence="9">
    <location>
        <begin position="12"/>
        <end position="69"/>
    </location>
</feature>
<dbReference type="SUPFAM" id="SSF46557">
    <property type="entry name" value="GreA transcript cleavage protein, N-terminal domain"/>
    <property type="match status" value="1"/>
</dbReference>